<evidence type="ECO:0000313" key="1">
    <source>
        <dbReference type="EMBL" id="MFC4541795.1"/>
    </source>
</evidence>
<organism evidence="1 2">
    <name type="scientific">Halosolutus amylolyticus</name>
    <dbReference type="NCBI Taxonomy" id="2932267"/>
    <lineage>
        <taxon>Archaea</taxon>
        <taxon>Methanobacteriati</taxon>
        <taxon>Methanobacteriota</taxon>
        <taxon>Stenosarchaea group</taxon>
        <taxon>Halobacteria</taxon>
        <taxon>Halobacteriales</taxon>
        <taxon>Natrialbaceae</taxon>
        <taxon>Halosolutus</taxon>
    </lineage>
</organism>
<accession>A0ABD5PMQ3</accession>
<dbReference type="EMBL" id="JBHSFA010000004">
    <property type="protein sequence ID" value="MFC4541795.1"/>
    <property type="molecule type" value="Genomic_DNA"/>
</dbReference>
<dbReference type="Proteomes" id="UP001595898">
    <property type="component" value="Unassembled WGS sequence"/>
</dbReference>
<proteinExistence type="predicted"/>
<sequence length="47" mass="4947">MAVRLGVARRSPIGVGSFVRGSRLETPTATVLGPGLRSDRRSEVIAP</sequence>
<dbReference type="RefSeq" id="WP_382181857.1">
    <property type="nucleotide sequence ID" value="NZ_JBHSFA010000004.1"/>
</dbReference>
<gene>
    <name evidence="1" type="ORF">ACFO5R_07625</name>
</gene>
<protein>
    <submittedName>
        <fullName evidence="1">Uncharacterized protein</fullName>
    </submittedName>
</protein>
<comment type="caution">
    <text evidence="1">The sequence shown here is derived from an EMBL/GenBank/DDBJ whole genome shotgun (WGS) entry which is preliminary data.</text>
</comment>
<keyword evidence="2" id="KW-1185">Reference proteome</keyword>
<reference evidence="1 2" key="1">
    <citation type="journal article" date="2019" name="Int. J. Syst. Evol. Microbiol.">
        <title>The Global Catalogue of Microorganisms (GCM) 10K type strain sequencing project: providing services to taxonomists for standard genome sequencing and annotation.</title>
        <authorList>
            <consortium name="The Broad Institute Genomics Platform"/>
            <consortium name="The Broad Institute Genome Sequencing Center for Infectious Disease"/>
            <person name="Wu L."/>
            <person name="Ma J."/>
        </authorList>
    </citation>
    <scope>NUCLEOTIDE SEQUENCE [LARGE SCALE GENOMIC DNA]</scope>
    <source>
        <strain evidence="1 2">WLHS5</strain>
    </source>
</reference>
<evidence type="ECO:0000313" key="2">
    <source>
        <dbReference type="Proteomes" id="UP001595898"/>
    </source>
</evidence>
<dbReference type="AlphaFoldDB" id="A0ABD5PMQ3"/>
<name>A0ABD5PMQ3_9EURY</name>